<organism evidence="1">
    <name type="scientific">Rhizophagus irregularis (strain DAOM 181602 / DAOM 197198 / MUCL 43194)</name>
    <name type="common">Arbuscular mycorrhizal fungus</name>
    <name type="synonym">Glomus intraradices</name>
    <dbReference type="NCBI Taxonomy" id="747089"/>
    <lineage>
        <taxon>Eukaryota</taxon>
        <taxon>Fungi</taxon>
        <taxon>Fungi incertae sedis</taxon>
        <taxon>Mucoromycota</taxon>
        <taxon>Glomeromycotina</taxon>
        <taxon>Glomeromycetes</taxon>
        <taxon>Glomerales</taxon>
        <taxon>Glomeraceae</taxon>
        <taxon>Rhizophagus</taxon>
    </lineage>
</organism>
<evidence type="ECO:0000313" key="1">
    <source>
        <dbReference type="EMBL" id="ESA07116.1"/>
    </source>
</evidence>
<accession>U9TUT0</accession>
<protein>
    <submittedName>
        <fullName evidence="1">Uncharacterized protein</fullName>
    </submittedName>
</protein>
<proteinExistence type="predicted"/>
<dbReference type="HOGENOM" id="CLU_1403116_0_0_1"/>
<name>U9TUT0_RHIID</name>
<reference evidence="1" key="1">
    <citation type="submission" date="2013-07" db="EMBL/GenBank/DDBJ databases">
        <title>The genome of an arbuscular mycorrhizal fungus provides insights into the evolution of the oldest plant symbiosis.</title>
        <authorList>
            <consortium name="DOE Joint Genome Institute"/>
            <person name="Tisserant E."/>
            <person name="Malbreil M."/>
            <person name="Kuo A."/>
            <person name="Kohler A."/>
            <person name="Symeonidi A."/>
            <person name="Balestrini R."/>
            <person name="Charron P."/>
            <person name="Duensing N."/>
            <person name="Frei-dit-Frey N."/>
            <person name="Gianinazzi-Pearson V."/>
            <person name="Gilbert B."/>
            <person name="Handa Y."/>
            <person name="Hijri M."/>
            <person name="Kaul R."/>
            <person name="Kawaguchi M."/>
            <person name="Krajinski F."/>
            <person name="Lammers P."/>
            <person name="Lapierre D."/>
            <person name="Masclaux F.G."/>
            <person name="Murat C."/>
            <person name="Morin E."/>
            <person name="Ndikumana S."/>
            <person name="Pagni M."/>
            <person name="Petitpierre D."/>
            <person name="Requena N."/>
            <person name="Rosikiewicz P."/>
            <person name="Riley R."/>
            <person name="Saito K."/>
            <person name="San Clemente H."/>
            <person name="Shapiro H."/>
            <person name="van Tuinen D."/>
            <person name="Becard G."/>
            <person name="Bonfante P."/>
            <person name="Paszkowski U."/>
            <person name="Shachar-Hill Y."/>
            <person name="Young J.P."/>
            <person name="Sanders I.R."/>
            <person name="Henrissat B."/>
            <person name="Rensing S.A."/>
            <person name="Grigoriev I.V."/>
            <person name="Corradi N."/>
            <person name="Roux C."/>
            <person name="Martin F."/>
        </authorList>
    </citation>
    <scope>NUCLEOTIDE SEQUENCE</scope>
    <source>
        <strain evidence="1">DAOM 197198</strain>
    </source>
</reference>
<gene>
    <name evidence="1" type="ORF">GLOINDRAFT_98939</name>
</gene>
<dbReference type="EMBL" id="KI290734">
    <property type="protein sequence ID" value="ESA07116.1"/>
    <property type="molecule type" value="Genomic_DNA"/>
</dbReference>
<sequence length="194" mass="22941">MENIIFHFYYRRHLKTPHPEYKLLILVKCQGCHFNSYYMRNTNETSYFTLFKVRGGSIIKQQQLNIQQSINFSITRIALSERWDYPNILWVMDGYNPTLLLLNIKISLLSVNSHKIKAHPGDILNDNLSKEGTFLQDPLIIDPKFFSTTSVGFIAWNDFYVIDRNIRIWAHTNSEKIFNSYISKSSFRPIQHLF</sequence>
<dbReference type="AlphaFoldDB" id="U9TUT0"/>